<dbReference type="PROSITE" id="PS51682">
    <property type="entry name" value="SAM_OMT_I"/>
    <property type="match status" value="1"/>
</dbReference>
<evidence type="ECO:0000256" key="4">
    <source>
        <dbReference type="ARBA" id="ARBA00022691"/>
    </source>
</evidence>
<reference evidence="8" key="1">
    <citation type="journal article" date="2020" name="Nat. Ecol. Evol.">
        <title>Deeply conserved synteny resolves early events in vertebrate evolution.</title>
        <authorList>
            <person name="Simakov O."/>
            <person name="Marletaz F."/>
            <person name="Yue J.X."/>
            <person name="O'Connell B."/>
            <person name="Jenkins J."/>
            <person name="Brandt A."/>
            <person name="Calef R."/>
            <person name="Tung C.H."/>
            <person name="Huang T.K."/>
            <person name="Schmutz J."/>
            <person name="Satoh N."/>
            <person name="Yu J.K."/>
            <person name="Putnam N.H."/>
            <person name="Green R.E."/>
            <person name="Rokhsar D.S."/>
        </authorList>
    </citation>
    <scope>NUCLEOTIDE SEQUENCE [LARGE SCALE GENOMIC DNA]</scope>
    <source>
        <strain evidence="8">S238N-H82</strain>
    </source>
</reference>
<dbReference type="GO" id="GO:0042417">
    <property type="term" value="P:dopamine metabolic process"/>
    <property type="evidence" value="ECO:0000318"/>
    <property type="project" value="GO_Central"/>
</dbReference>
<dbReference type="OMA" id="VEITRCV"/>
<comment type="similarity">
    <text evidence="7">Belongs to the class I-like SAM-binding methyltransferase superfamily. Cation-dependent O-methyltransferase family.</text>
</comment>
<evidence type="ECO:0000256" key="7">
    <source>
        <dbReference type="ARBA" id="ARBA00023453"/>
    </source>
</evidence>
<keyword evidence="8" id="KW-1185">Reference proteome</keyword>
<dbReference type="InterPro" id="IPR002935">
    <property type="entry name" value="SAM_O-MeTrfase"/>
</dbReference>
<dbReference type="GO" id="GO:0016206">
    <property type="term" value="F:catechol O-methyltransferase activity"/>
    <property type="evidence" value="ECO:0000318"/>
    <property type="project" value="GO_Central"/>
</dbReference>
<evidence type="ECO:0000313" key="8">
    <source>
        <dbReference type="Proteomes" id="UP000001554"/>
    </source>
</evidence>
<evidence type="ECO:0000256" key="5">
    <source>
        <dbReference type="ARBA" id="ARBA00022867"/>
    </source>
</evidence>
<evidence type="ECO:0000313" key="9">
    <source>
        <dbReference type="RefSeq" id="XP_035688686.1"/>
    </source>
</evidence>
<dbReference type="KEGG" id="bfo:118424252"/>
<evidence type="ECO:0000256" key="3">
    <source>
        <dbReference type="ARBA" id="ARBA00022679"/>
    </source>
</evidence>
<gene>
    <name evidence="9" type="primary">LOC118424252</name>
</gene>
<evidence type="ECO:0000256" key="6">
    <source>
        <dbReference type="ARBA" id="ARBA00022939"/>
    </source>
</evidence>
<dbReference type="Proteomes" id="UP000001554">
    <property type="component" value="Chromosome 10"/>
</dbReference>
<dbReference type="GO" id="GO:0032259">
    <property type="term" value="P:methylation"/>
    <property type="evidence" value="ECO:0007669"/>
    <property type="project" value="UniProtKB-KW"/>
</dbReference>
<dbReference type="FunFam" id="3.40.50.150:FF:000054">
    <property type="entry name" value="Catechol O-methyltransferase"/>
    <property type="match status" value="1"/>
</dbReference>
<proteinExistence type="inferred from homology"/>
<keyword evidence="3" id="KW-0808">Transferase</keyword>
<dbReference type="PANTHER" id="PTHR43836">
    <property type="entry name" value="CATECHOL O-METHYLTRANSFERASE 1-RELATED"/>
    <property type="match status" value="1"/>
</dbReference>
<dbReference type="InterPro" id="IPR029063">
    <property type="entry name" value="SAM-dependent_MTases_sf"/>
</dbReference>
<dbReference type="RefSeq" id="XP_035688686.1">
    <property type="nucleotide sequence ID" value="XM_035832793.1"/>
</dbReference>
<dbReference type="GO" id="GO:0032502">
    <property type="term" value="P:developmental process"/>
    <property type="evidence" value="ECO:0000318"/>
    <property type="project" value="GO_Central"/>
</dbReference>
<protein>
    <recommendedName>
        <fullName evidence="1">catechol O-methyltransferase</fullName>
        <ecNumber evidence="1">2.1.1.6</ecNumber>
    </recommendedName>
</protein>
<name>A0A9J7N1X2_BRAFL</name>
<keyword evidence="5" id="KW-0531">Neurotransmitter degradation</keyword>
<dbReference type="AlphaFoldDB" id="A0A9J7N1X2"/>
<keyword evidence="2" id="KW-0489">Methyltransferase</keyword>
<organism evidence="8 9">
    <name type="scientific">Branchiostoma floridae</name>
    <name type="common">Florida lancelet</name>
    <name type="synonym">Amphioxus</name>
    <dbReference type="NCBI Taxonomy" id="7739"/>
    <lineage>
        <taxon>Eukaryota</taxon>
        <taxon>Metazoa</taxon>
        <taxon>Chordata</taxon>
        <taxon>Cephalochordata</taxon>
        <taxon>Leptocardii</taxon>
        <taxon>Amphioxiformes</taxon>
        <taxon>Branchiostomatidae</taxon>
        <taxon>Branchiostoma</taxon>
    </lineage>
</organism>
<dbReference type="SUPFAM" id="SSF53335">
    <property type="entry name" value="S-adenosyl-L-methionine-dependent methyltransferases"/>
    <property type="match status" value="1"/>
</dbReference>
<evidence type="ECO:0000256" key="2">
    <source>
        <dbReference type="ARBA" id="ARBA00022603"/>
    </source>
</evidence>
<dbReference type="GO" id="GO:0042424">
    <property type="term" value="P:catecholamine catabolic process"/>
    <property type="evidence" value="ECO:0000318"/>
    <property type="project" value="GO_Central"/>
</dbReference>
<dbReference type="Gene3D" id="3.40.50.150">
    <property type="entry name" value="Vaccinia Virus protein VP39"/>
    <property type="match status" value="1"/>
</dbReference>
<evidence type="ECO:0000256" key="1">
    <source>
        <dbReference type="ARBA" id="ARBA00012880"/>
    </source>
</evidence>
<dbReference type="GeneID" id="118424252"/>
<sequence length="293" mass="32796">MVLYKASLQRLVHKLVLQPRNFRRFPSVRKQTWASDMSKERSGLGKALMEASRAGGVDGVLAAMDKFAKELERATNEGDSKEMSKEQRTLQYVLQNASRGDPDSVLATMDTYAREQEWAMHVGDSKGGIMDSFVKEAAPQTMLELGTYMGYSAVRTARLLPPGAKFITLEYFKEVAAVAKEIISFAGLQDRVIQVISESSEAISQMKTKYNIETFDMVFIDHFGDFYLRDIKLLEENNLLRKGTVVVADNIVHPGAPEYADYVRTCGKYDSTFHEGELYGGKPDGLEKSVYLG</sequence>
<dbReference type="PANTHER" id="PTHR43836:SF2">
    <property type="entry name" value="CATECHOL O-METHYLTRANSFERASE 1-RELATED"/>
    <property type="match status" value="1"/>
</dbReference>
<dbReference type="EC" id="2.1.1.6" evidence="1"/>
<reference evidence="9" key="2">
    <citation type="submission" date="2025-08" db="UniProtKB">
        <authorList>
            <consortium name="RefSeq"/>
        </authorList>
    </citation>
    <scope>IDENTIFICATION</scope>
    <source>
        <strain evidence="9">S238N-H82</strain>
        <tissue evidence="9">Testes</tissue>
    </source>
</reference>
<keyword evidence="6" id="KW-0128">Catecholamine metabolism</keyword>
<accession>A0A9J7N1X2</accession>
<dbReference type="OrthoDB" id="186626at2759"/>
<keyword evidence="4" id="KW-0949">S-adenosyl-L-methionine</keyword>
<dbReference type="Pfam" id="PF01596">
    <property type="entry name" value="Methyltransf_3"/>
    <property type="match status" value="1"/>
</dbReference>